<evidence type="ECO:0000313" key="1">
    <source>
        <dbReference type="EMBL" id="RDL44025.1"/>
    </source>
</evidence>
<dbReference type="AlphaFoldDB" id="A0A370U8D5"/>
<sequence>MNYCKRCLYPENHPLNLWIDEEGVCSGCRVHEEKYKIDWSAKEKELAELLNHYKERPGSSYDCVIPVSGTGDDFFVVDTIKNKFGLKPLLVTYNTHFNTKVGVRNLARLITELDCDHMYSTVGPDTVKEITRLTLQKIGDMYWHVLAGSATFPVQVATKLHIPLVIWGVNGWLDQVGMFSHHDRVEMTKKVRKEHALRRHDAETLIGGSDKVSDKDLQAFTYPSDEQLEKSRVRGLYLGNYVFWDSQKQIEDMIEKYGYETMEQERTFNHYESIYCWNNASVHDYVKFLKFGYGKVSDHASRDIRLKRMSREEGIELVKKYQDVKPQALNKFLQWVGLSEQQFMDYIEPFRDPELWRKEANGEWTLLDSIVNHADDEGVDPVRLEVNDPREYKLTGLMEEHSLDDDYILYGRAYMDEANYKAIEG</sequence>
<keyword evidence="2" id="KW-1185">Reference proteome</keyword>
<dbReference type="InterPro" id="IPR020022">
    <property type="entry name" value="N-acetyl_sugar_amidoTrfase"/>
</dbReference>
<organism evidence="1 2">
    <name type="scientific">Marinomonas piezotolerans</name>
    <dbReference type="NCBI Taxonomy" id="2213058"/>
    <lineage>
        <taxon>Bacteria</taxon>
        <taxon>Pseudomonadati</taxon>
        <taxon>Pseudomonadota</taxon>
        <taxon>Gammaproteobacteria</taxon>
        <taxon>Oceanospirillales</taxon>
        <taxon>Oceanospirillaceae</taxon>
        <taxon>Marinomonas</taxon>
    </lineage>
</organism>
<dbReference type="EMBL" id="QKRA01000004">
    <property type="protein sequence ID" value="RDL44025.1"/>
    <property type="molecule type" value="Genomic_DNA"/>
</dbReference>
<accession>A0A370U8D5</accession>
<dbReference type="OrthoDB" id="9765475at2"/>
<keyword evidence="1" id="KW-0808">Transferase</keyword>
<evidence type="ECO:0000313" key="2">
    <source>
        <dbReference type="Proteomes" id="UP000254326"/>
    </source>
</evidence>
<dbReference type="SUPFAM" id="SSF52402">
    <property type="entry name" value="Adenine nucleotide alpha hydrolases-like"/>
    <property type="match status" value="1"/>
</dbReference>
<gene>
    <name evidence="1" type="ORF">DN730_10335</name>
</gene>
<dbReference type="GO" id="GO:0016740">
    <property type="term" value="F:transferase activity"/>
    <property type="evidence" value="ECO:0007669"/>
    <property type="project" value="UniProtKB-KW"/>
</dbReference>
<dbReference type="RefSeq" id="WP_115468063.1">
    <property type="nucleotide sequence ID" value="NZ_QKRA01000004.1"/>
</dbReference>
<name>A0A370U8D5_9GAMM</name>
<proteinExistence type="predicted"/>
<dbReference type="Proteomes" id="UP000254326">
    <property type="component" value="Unassembled WGS sequence"/>
</dbReference>
<reference evidence="1 2" key="1">
    <citation type="submission" date="2018-06" db="EMBL/GenBank/DDBJ databases">
        <title>Marinomonas sp. YLB-05 draft genome sequence.</title>
        <authorList>
            <person name="Yu L."/>
            <person name="Tang X."/>
        </authorList>
    </citation>
    <scope>NUCLEOTIDE SEQUENCE [LARGE SCALE GENOMIC DNA]</scope>
    <source>
        <strain evidence="1 2">YLB-05</strain>
    </source>
</reference>
<comment type="caution">
    <text evidence="1">The sequence shown here is derived from an EMBL/GenBank/DDBJ whole genome shotgun (WGS) entry which is preliminary data.</text>
</comment>
<dbReference type="NCBIfam" id="TIGR03573">
    <property type="entry name" value="WbuX"/>
    <property type="match status" value="1"/>
</dbReference>
<protein>
    <submittedName>
        <fullName evidence="1">N-acetyl sugar amidotransferase</fullName>
    </submittedName>
</protein>